<dbReference type="OrthoDB" id="9795084at2"/>
<dbReference type="EMBL" id="LNXU01000032">
    <property type="protein sequence ID" value="KTC70976.1"/>
    <property type="molecule type" value="Genomic_DNA"/>
</dbReference>
<organism evidence="4 5">
    <name type="scientific">Legionella bozemanae</name>
    <name type="common">Fluoribacter bozemanae</name>
    <dbReference type="NCBI Taxonomy" id="447"/>
    <lineage>
        <taxon>Bacteria</taxon>
        <taxon>Pseudomonadati</taxon>
        <taxon>Pseudomonadota</taxon>
        <taxon>Gammaproteobacteria</taxon>
        <taxon>Legionellales</taxon>
        <taxon>Legionellaceae</taxon>
        <taxon>Legionella</taxon>
    </lineage>
</organism>
<dbReference type="GO" id="GO:0003690">
    <property type="term" value="F:double-stranded DNA binding"/>
    <property type="evidence" value="ECO:0007669"/>
    <property type="project" value="UniProtKB-UniRule"/>
</dbReference>
<dbReference type="InterPro" id="IPR016194">
    <property type="entry name" value="SPOC-like_C_dom_sf"/>
</dbReference>
<comment type="function">
    <text evidence="2">With LigD forms a non-homologous end joining (NHEJ) DNA repair enzyme, which repairs dsDNA breaks with reduced fidelity. Binds linear dsDNA with 5'- and 3'- overhangs but not closed circular dsDNA nor ssDNA. Recruits and stimulates the ligase activity of LigD.</text>
</comment>
<protein>
    <recommendedName>
        <fullName evidence="2">Non-homologous end joining protein Ku</fullName>
    </recommendedName>
</protein>
<comment type="similarity">
    <text evidence="2">Belongs to the prokaryotic Ku family.</text>
</comment>
<keyword evidence="2" id="KW-0227">DNA damage</keyword>
<dbReference type="AlphaFoldDB" id="A0A0W0RIR1"/>
<dbReference type="Gene3D" id="2.40.290.10">
    <property type="match status" value="1"/>
</dbReference>
<evidence type="ECO:0000313" key="5">
    <source>
        <dbReference type="Proteomes" id="UP000054695"/>
    </source>
</evidence>
<dbReference type="NCBIfam" id="TIGR02772">
    <property type="entry name" value="Ku_bact"/>
    <property type="match status" value="1"/>
</dbReference>
<dbReference type="InterPro" id="IPR009187">
    <property type="entry name" value="Prok_Ku"/>
</dbReference>
<dbReference type="GO" id="GO:0006310">
    <property type="term" value="P:DNA recombination"/>
    <property type="evidence" value="ECO:0007669"/>
    <property type="project" value="UniProtKB-KW"/>
</dbReference>
<keyword evidence="2" id="KW-0233">DNA recombination</keyword>
<gene>
    <name evidence="4" type="primary">ykoV</name>
    <name evidence="2" type="synonym">ku</name>
    <name evidence="4" type="ORF">Lboz_2553</name>
</gene>
<dbReference type="Proteomes" id="UP000054695">
    <property type="component" value="Unassembled WGS sequence"/>
</dbReference>
<dbReference type="GO" id="GO:0006303">
    <property type="term" value="P:double-strand break repair via nonhomologous end joining"/>
    <property type="evidence" value="ECO:0007669"/>
    <property type="project" value="UniProtKB-UniRule"/>
</dbReference>
<dbReference type="Pfam" id="PF02735">
    <property type="entry name" value="Ku"/>
    <property type="match status" value="1"/>
</dbReference>
<dbReference type="SMART" id="SM00559">
    <property type="entry name" value="Ku78"/>
    <property type="match status" value="1"/>
</dbReference>
<keyword evidence="2" id="KW-0234">DNA repair</keyword>
<evidence type="ECO:0000313" key="4">
    <source>
        <dbReference type="EMBL" id="KTC70976.1"/>
    </source>
</evidence>
<dbReference type="PATRIC" id="fig|447.4.peg.2712"/>
<evidence type="ECO:0000259" key="3">
    <source>
        <dbReference type="SMART" id="SM00559"/>
    </source>
</evidence>
<reference evidence="4 5" key="1">
    <citation type="submission" date="2015-11" db="EMBL/GenBank/DDBJ databases">
        <title>Genomic analysis of 38 Legionella species identifies large and diverse effector repertoires.</title>
        <authorList>
            <person name="Burstein D."/>
            <person name="Amaro F."/>
            <person name="Zusman T."/>
            <person name="Lifshitz Z."/>
            <person name="Cohen O."/>
            <person name="Gilbert J.A."/>
            <person name="Pupko T."/>
            <person name="Shuman H.A."/>
            <person name="Segal G."/>
        </authorList>
    </citation>
    <scope>NUCLEOTIDE SEQUENCE [LARGE SCALE GENOMIC DNA]</scope>
    <source>
        <strain evidence="4 5">WIGA</strain>
    </source>
</reference>
<dbReference type="PIRSF" id="PIRSF006493">
    <property type="entry name" value="Prok_Ku"/>
    <property type="match status" value="1"/>
</dbReference>
<evidence type="ECO:0000256" key="2">
    <source>
        <dbReference type="HAMAP-Rule" id="MF_01875"/>
    </source>
</evidence>
<dbReference type="RefSeq" id="WP_058460159.1">
    <property type="nucleotide sequence ID" value="NZ_CAAAIY010000005.1"/>
</dbReference>
<accession>A0A0W0RIR1</accession>
<keyword evidence="1 2" id="KW-0238">DNA-binding</keyword>
<comment type="caution">
    <text evidence="4">The sequence shown here is derived from an EMBL/GenBank/DDBJ whole genome shotgun (WGS) entry which is preliminary data.</text>
</comment>
<dbReference type="PANTHER" id="PTHR41251:SF1">
    <property type="entry name" value="NON-HOMOLOGOUS END JOINING PROTEIN KU"/>
    <property type="match status" value="1"/>
</dbReference>
<proteinExistence type="inferred from homology"/>
<feature type="domain" description="Ku" evidence="3">
    <location>
        <begin position="53"/>
        <end position="181"/>
    </location>
</feature>
<dbReference type="STRING" id="447.Lboz_2553"/>
<dbReference type="PANTHER" id="PTHR41251">
    <property type="entry name" value="NON-HOMOLOGOUS END JOINING PROTEIN KU"/>
    <property type="match status" value="1"/>
</dbReference>
<name>A0A0W0RIR1_LEGBO</name>
<dbReference type="InterPro" id="IPR006164">
    <property type="entry name" value="DNA_bd_Ku70/Ku80"/>
</dbReference>
<dbReference type="HAMAP" id="MF_01875">
    <property type="entry name" value="Prokaryotic_Ku"/>
    <property type="match status" value="1"/>
</dbReference>
<keyword evidence="5" id="KW-1185">Reference proteome</keyword>
<evidence type="ECO:0000256" key="1">
    <source>
        <dbReference type="ARBA" id="ARBA00023125"/>
    </source>
</evidence>
<comment type="subunit">
    <text evidence="2">Homodimer. Interacts with LigD.</text>
</comment>
<dbReference type="SUPFAM" id="SSF100939">
    <property type="entry name" value="SPOC domain-like"/>
    <property type="match status" value="1"/>
</dbReference>
<sequence length="276" mass="32597">MPKSIWKGEISFGLVSIPVSLYSIEEPDELKFHLLDKKTKSRVHYQRISEKTGKEVPWDQVVKGFEFEKDRYIVVDEKKFEKASPDLFKAINIEEFVDFREIDSLYLMKPYYLIPESKNKKAYVLLREALKKTNKAGVAKVIIRTKESICLILPHYHALLLYLIHFKDEIREEKEMDVPKEDFKNYKVSQSEIKMAVTLINEMTTKWQPEKYHNEYREALKKWLEQQIAKQPVIKEEEDSEVVKESSADVVDFISLLKESMKKRKPAEKSNKKKSS</sequence>